<evidence type="ECO:0000256" key="5">
    <source>
        <dbReference type="ARBA" id="ARBA00023180"/>
    </source>
</evidence>
<protein>
    <submittedName>
        <fullName evidence="6">Uncharacterized protein</fullName>
    </submittedName>
</protein>
<comment type="similarity">
    <text evidence="2">Belongs to the GILT family.</text>
</comment>
<dbReference type="InterPro" id="IPR004911">
    <property type="entry name" value="Interferon-induced_GILT"/>
</dbReference>
<comment type="subcellular location">
    <subcellularLocation>
        <location evidence="1">Secreted</location>
    </subcellularLocation>
</comment>
<dbReference type="EMBL" id="HBEG01024574">
    <property type="protein sequence ID" value="CAD8360549.1"/>
    <property type="molecule type" value="Transcribed_RNA"/>
</dbReference>
<evidence type="ECO:0000256" key="3">
    <source>
        <dbReference type="ARBA" id="ARBA00022525"/>
    </source>
</evidence>
<name>A0A7S0FIB4_9DINO</name>
<evidence type="ECO:0000313" key="6">
    <source>
        <dbReference type="EMBL" id="CAD8360549.1"/>
    </source>
</evidence>
<gene>
    <name evidence="6" type="ORF">PBAH0796_LOCUS14921</name>
</gene>
<dbReference type="AlphaFoldDB" id="A0A7S0FIB4"/>
<organism evidence="6">
    <name type="scientific">Pyrodinium bahamense</name>
    <dbReference type="NCBI Taxonomy" id="73915"/>
    <lineage>
        <taxon>Eukaryota</taxon>
        <taxon>Sar</taxon>
        <taxon>Alveolata</taxon>
        <taxon>Dinophyceae</taxon>
        <taxon>Gonyaulacales</taxon>
        <taxon>Pyrocystaceae</taxon>
        <taxon>Pyrodinium</taxon>
    </lineage>
</organism>
<keyword evidence="4" id="KW-0732">Signal</keyword>
<accession>A0A7S0FIB4</accession>
<dbReference type="GO" id="GO:0016671">
    <property type="term" value="F:oxidoreductase activity, acting on a sulfur group of donors, disulfide as acceptor"/>
    <property type="evidence" value="ECO:0007669"/>
    <property type="project" value="InterPro"/>
</dbReference>
<reference evidence="6" key="1">
    <citation type="submission" date="2021-01" db="EMBL/GenBank/DDBJ databases">
        <authorList>
            <person name="Corre E."/>
            <person name="Pelletier E."/>
            <person name="Niang G."/>
            <person name="Scheremetjew M."/>
            <person name="Finn R."/>
            <person name="Kale V."/>
            <person name="Holt S."/>
            <person name="Cochrane G."/>
            <person name="Meng A."/>
            <person name="Brown T."/>
            <person name="Cohen L."/>
        </authorList>
    </citation>
    <scope>NUCLEOTIDE SEQUENCE</scope>
    <source>
        <strain evidence="6">Pbaha01</strain>
    </source>
</reference>
<dbReference type="PANTHER" id="PTHR13234:SF8">
    <property type="entry name" value="GAMMA-INTERFERON-INDUCIBLE LYSOSOMAL THIOL REDUCTASE"/>
    <property type="match status" value="1"/>
</dbReference>
<dbReference type="PANTHER" id="PTHR13234">
    <property type="entry name" value="GAMMA-INTERFERON INDUCIBLE LYSOSOMAL THIOL REDUCTASE GILT"/>
    <property type="match status" value="1"/>
</dbReference>
<evidence type="ECO:0000256" key="1">
    <source>
        <dbReference type="ARBA" id="ARBA00004613"/>
    </source>
</evidence>
<keyword evidence="5" id="KW-0325">Glycoprotein</keyword>
<evidence type="ECO:0000256" key="4">
    <source>
        <dbReference type="ARBA" id="ARBA00022729"/>
    </source>
</evidence>
<dbReference type="Pfam" id="PF03227">
    <property type="entry name" value="GILT"/>
    <property type="match status" value="2"/>
</dbReference>
<dbReference type="GO" id="GO:0005576">
    <property type="term" value="C:extracellular region"/>
    <property type="evidence" value="ECO:0007669"/>
    <property type="project" value="UniProtKB-SubCell"/>
</dbReference>
<evidence type="ECO:0000256" key="2">
    <source>
        <dbReference type="ARBA" id="ARBA00005679"/>
    </source>
</evidence>
<sequence>MAHSAAAHGMHAPLLHVERGGEDGDSGGDGGNGVAAGLWTVRTARVLCTAAALALLGTCSLLPPPAQMPEAAVSVVTLAEKVRIELYGMAGCPFTRGFIEGPLAETLTTVPELVDFHLHPFGNSYYVTKECGGTAEGMPFASYFSGYNMTVRKCWDWHCGAAAAVPAPDCFSGALVCQHGATDCMVTTAWACAQDAAGGEVSAYMPFVRCTAHRFLGVTSEAAFDRAVRGCAAGTSLDGRELLRCARGDHGRELLSAQARATVGHAGVPFVLVDGIKLRDTGCVACGDGIMQKVCEASRTRGGRETSVCMGIFGQI</sequence>
<proteinExistence type="inferred from homology"/>
<keyword evidence="3" id="KW-0964">Secreted</keyword>